<evidence type="ECO:0000259" key="3">
    <source>
        <dbReference type="PROSITE" id="PS50894"/>
    </source>
</evidence>
<dbReference type="EMBL" id="UGWZ01000001">
    <property type="protein sequence ID" value="SUG12478.1"/>
    <property type="molecule type" value="Genomic_DNA"/>
</dbReference>
<dbReference type="Gene3D" id="1.20.120.160">
    <property type="entry name" value="HPT domain"/>
    <property type="match status" value="1"/>
</dbReference>
<dbReference type="GO" id="GO:0000160">
    <property type="term" value="P:phosphorelay signal transduction system"/>
    <property type="evidence" value="ECO:0007669"/>
    <property type="project" value="UniProtKB-KW"/>
</dbReference>
<keyword evidence="4" id="KW-0808">Transferase</keyword>
<name>A0A379RZK3_SALER</name>
<keyword evidence="2" id="KW-0597">Phosphoprotein</keyword>
<dbReference type="Pfam" id="PF01627">
    <property type="entry name" value="Hpt"/>
    <property type="match status" value="1"/>
</dbReference>
<evidence type="ECO:0000256" key="1">
    <source>
        <dbReference type="ARBA" id="ARBA00023012"/>
    </source>
</evidence>
<dbReference type="Proteomes" id="UP000254124">
    <property type="component" value="Unassembled WGS sequence"/>
</dbReference>
<dbReference type="PROSITE" id="PS50894">
    <property type="entry name" value="HPT"/>
    <property type="match status" value="1"/>
</dbReference>
<evidence type="ECO:0000313" key="5">
    <source>
        <dbReference type="Proteomes" id="UP000254124"/>
    </source>
</evidence>
<dbReference type="EC" id="2.7.13.3" evidence="4"/>
<evidence type="ECO:0000313" key="4">
    <source>
        <dbReference type="EMBL" id="SUG12478.1"/>
    </source>
</evidence>
<gene>
    <name evidence="4" type="primary">torS_1</name>
    <name evidence="4" type="ORF">NCTC7295_00009</name>
</gene>
<evidence type="ECO:0000256" key="2">
    <source>
        <dbReference type="PROSITE-ProRule" id="PRU00110"/>
    </source>
</evidence>
<dbReference type="InterPro" id="IPR008207">
    <property type="entry name" value="Sig_transdc_His_kin_Hpt_dom"/>
</dbReference>
<keyword evidence="1" id="KW-0902">Two-component regulatory system</keyword>
<proteinExistence type="predicted"/>
<feature type="modified residue" description="Phosphohistidine" evidence="2">
    <location>
        <position position="12"/>
    </location>
</feature>
<feature type="domain" description="HPt" evidence="3">
    <location>
        <begin position="1"/>
        <end position="72"/>
    </location>
</feature>
<keyword evidence="4" id="KW-0418">Kinase</keyword>
<dbReference type="InterPro" id="IPR036641">
    <property type="entry name" value="HPT_dom_sf"/>
</dbReference>
<accession>A0A379RZK3</accession>
<dbReference type="SUPFAM" id="SSF47226">
    <property type="entry name" value="Histidine-containing phosphotransfer domain, HPT domain"/>
    <property type="match status" value="1"/>
</dbReference>
<protein>
    <submittedName>
        <fullName evidence="4">Hybrid sensory histidine kinase TorS</fullName>
        <ecNumber evidence="4">2.7.13.3</ecNumber>
    </submittedName>
</protein>
<sequence length="72" mass="7864">MNDDVNIKRLAHKLKSGCASLGMTQATDACRELEMQPLSDIDIKTIVTQGVTALGRMDIVRFQRGISSTTPD</sequence>
<reference evidence="4 5" key="1">
    <citation type="submission" date="2018-06" db="EMBL/GenBank/DDBJ databases">
        <authorList>
            <consortium name="Pathogen Informatics"/>
            <person name="Doyle S."/>
        </authorList>
    </citation>
    <scope>NUCLEOTIDE SEQUENCE [LARGE SCALE GENOMIC DNA]</scope>
    <source>
        <strain evidence="4 5">NCTC7295</strain>
    </source>
</reference>
<dbReference type="GO" id="GO:0004673">
    <property type="term" value="F:protein histidine kinase activity"/>
    <property type="evidence" value="ECO:0007669"/>
    <property type="project" value="UniProtKB-EC"/>
</dbReference>
<dbReference type="CDD" id="cd00088">
    <property type="entry name" value="HPT"/>
    <property type="match status" value="1"/>
</dbReference>
<dbReference type="AlphaFoldDB" id="A0A379RZK3"/>
<organism evidence="4 5">
    <name type="scientific">Salmonella enterica subsp. arizonae</name>
    <dbReference type="NCBI Taxonomy" id="59203"/>
    <lineage>
        <taxon>Bacteria</taxon>
        <taxon>Pseudomonadati</taxon>
        <taxon>Pseudomonadota</taxon>
        <taxon>Gammaproteobacteria</taxon>
        <taxon>Enterobacterales</taxon>
        <taxon>Enterobacteriaceae</taxon>
        <taxon>Salmonella</taxon>
    </lineage>
</organism>